<evidence type="ECO:0000256" key="2">
    <source>
        <dbReference type="ARBA" id="ARBA00022490"/>
    </source>
</evidence>
<dbReference type="PANTHER" id="PTHR45690:SF19">
    <property type="entry name" value="NACHT, LRR AND PYD DOMAINS-CONTAINING PROTEIN 3"/>
    <property type="match status" value="1"/>
</dbReference>
<dbReference type="CDD" id="cd08321">
    <property type="entry name" value="Pyrin_ASC-like"/>
    <property type="match status" value="1"/>
</dbReference>
<keyword evidence="3" id="KW-0677">Repeat</keyword>
<dbReference type="OrthoDB" id="9034804at2759"/>
<dbReference type="InterPro" id="IPR004020">
    <property type="entry name" value="DAPIN"/>
</dbReference>
<dbReference type="Pfam" id="PF02758">
    <property type="entry name" value="PYRIN"/>
    <property type="match status" value="1"/>
</dbReference>
<keyword evidence="2" id="KW-0963">Cytoplasm</keyword>
<evidence type="ECO:0000256" key="3">
    <source>
        <dbReference type="ARBA" id="ARBA00022737"/>
    </source>
</evidence>
<feature type="domain" description="Pyrin" evidence="4">
    <location>
        <begin position="1"/>
        <end position="94"/>
    </location>
</feature>
<dbReference type="Gene3D" id="1.10.533.10">
    <property type="entry name" value="Death Domain, Fas"/>
    <property type="match status" value="1"/>
</dbReference>
<dbReference type="SMART" id="SM01289">
    <property type="entry name" value="PYRIN"/>
    <property type="match status" value="1"/>
</dbReference>
<dbReference type="PROSITE" id="PS50824">
    <property type="entry name" value="DAPIN"/>
    <property type="match status" value="1"/>
</dbReference>
<evidence type="ECO:0000313" key="6">
    <source>
        <dbReference type="RefSeq" id="XP_013922566.1"/>
    </source>
</evidence>
<dbReference type="PANTHER" id="PTHR45690">
    <property type="entry name" value="NACHT, LRR AND PYD DOMAINS-CONTAINING PROTEIN 12"/>
    <property type="match status" value="1"/>
</dbReference>
<organism evidence="5 6">
    <name type="scientific">Thamnophis sirtalis</name>
    <dbReference type="NCBI Taxonomy" id="35019"/>
    <lineage>
        <taxon>Eukaryota</taxon>
        <taxon>Metazoa</taxon>
        <taxon>Chordata</taxon>
        <taxon>Craniata</taxon>
        <taxon>Vertebrata</taxon>
        <taxon>Euteleostomi</taxon>
        <taxon>Lepidosauria</taxon>
        <taxon>Squamata</taxon>
        <taxon>Bifurcata</taxon>
        <taxon>Unidentata</taxon>
        <taxon>Episquamata</taxon>
        <taxon>Toxicofera</taxon>
        <taxon>Serpentes</taxon>
        <taxon>Colubroidea</taxon>
        <taxon>Colubridae</taxon>
        <taxon>Natricinae</taxon>
        <taxon>Thamnophis</taxon>
    </lineage>
</organism>
<dbReference type="AlphaFoldDB" id="A0A6I9YEH4"/>
<comment type="subcellular location">
    <subcellularLocation>
        <location evidence="1">Cytoplasm</location>
    </subcellularLocation>
</comment>
<dbReference type="Proteomes" id="UP000504617">
    <property type="component" value="Unplaced"/>
</dbReference>
<gene>
    <name evidence="6" type="primary">LOC106549437</name>
</gene>
<reference evidence="6" key="1">
    <citation type="submission" date="2025-08" db="UniProtKB">
        <authorList>
            <consortium name="RefSeq"/>
        </authorList>
    </citation>
    <scope>IDENTIFICATION</scope>
    <source>
        <tissue evidence="6">Skeletal muscle</tissue>
    </source>
</reference>
<sequence length="159" mass="18847">MEEPHESLEDALLFALDDLSGEDFKRFKHKLSFPCLEEKEPIPWAKLKDAHTLDVLQLLLEAYGDQGAQDATVKVLRAINMRDSASRLQKWKYNDRRRKYKRHIQEVFQNLPQLGPHPNRRMSLREDFVELLLKRRADLPTKSHEVMAVERKHQEIKNH</sequence>
<dbReference type="SUPFAM" id="SSF47986">
    <property type="entry name" value="DEATH domain"/>
    <property type="match status" value="1"/>
</dbReference>
<dbReference type="InterPro" id="IPR011029">
    <property type="entry name" value="DEATH-like_dom_sf"/>
</dbReference>
<dbReference type="GeneID" id="106549437"/>
<dbReference type="GO" id="GO:0005737">
    <property type="term" value="C:cytoplasm"/>
    <property type="evidence" value="ECO:0007669"/>
    <property type="project" value="UniProtKB-SubCell"/>
</dbReference>
<evidence type="ECO:0000313" key="5">
    <source>
        <dbReference type="Proteomes" id="UP000504617"/>
    </source>
</evidence>
<dbReference type="KEGG" id="tsr:106549437"/>
<keyword evidence="5" id="KW-1185">Reference proteome</keyword>
<dbReference type="InterPro" id="IPR050637">
    <property type="entry name" value="NLRP_innate_immun_reg"/>
</dbReference>
<dbReference type="RefSeq" id="XP_013922566.1">
    <property type="nucleotide sequence ID" value="XM_014067091.1"/>
</dbReference>
<protein>
    <submittedName>
        <fullName evidence="6">NACHT, LRR and PYD domains-containing protein 6-like</fullName>
    </submittedName>
</protein>
<accession>A0A6I9YEH4</accession>
<name>A0A6I9YEH4_9SAUR</name>
<evidence type="ECO:0000259" key="4">
    <source>
        <dbReference type="PROSITE" id="PS50824"/>
    </source>
</evidence>
<evidence type="ECO:0000256" key="1">
    <source>
        <dbReference type="ARBA" id="ARBA00004496"/>
    </source>
</evidence>
<proteinExistence type="predicted"/>